<gene>
    <name evidence="1" type="ORF">WMO41_10320</name>
</gene>
<dbReference type="RefSeq" id="WP_349229673.1">
    <property type="nucleotide sequence ID" value="NZ_JBBMFJ010000020.1"/>
</dbReference>
<reference evidence="1 2" key="1">
    <citation type="submission" date="2024-03" db="EMBL/GenBank/DDBJ databases">
        <title>Human intestinal bacterial collection.</title>
        <authorList>
            <person name="Pauvert C."/>
            <person name="Hitch T.C.A."/>
            <person name="Clavel T."/>
        </authorList>
    </citation>
    <scope>NUCLEOTIDE SEQUENCE [LARGE SCALE GENOMIC DNA]</scope>
    <source>
        <strain evidence="1 2">CLA-AP-H27</strain>
    </source>
</reference>
<dbReference type="Proteomes" id="UP001437460">
    <property type="component" value="Unassembled WGS sequence"/>
</dbReference>
<protein>
    <submittedName>
        <fullName evidence="1">Uncharacterized protein</fullName>
    </submittedName>
</protein>
<accession>A0ABV1HML8</accession>
<comment type="caution">
    <text evidence="1">The sequence shown here is derived from an EMBL/GenBank/DDBJ whole genome shotgun (WGS) entry which is preliminary data.</text>
</comment>
<organism evidence="1 2">
    <name type="scientific">Ventrimonas faecis</name>
    <dbReference type="NCBI Taxonomy" id="3133170"/>
    <lineage>
        <taxon>Bacteria</taxon>
        <taxon>Bacillati</taxon>
        <taxon>Bacillota</taxon>
        <taxon>Clostridia</taxon>
        <taxon>Lachnospirales</taxon>
        <taxon>Lachnospiraceae</taxon>
        <taxon>Ventrimonas</taxon>
    </lineage>
</organism>
<evidence type="ECO:0000313" key="2">
    <source>
        <dbReference type="Proteomes" id="UP001437460"/>
    </source>
</evidence>
<sequence>MKLRASMTVEAAGVMAVVLTTLLVLMGQAMNWSARAAGSFALHETVERERHQIEYAEKNQVKEHANGNNWSLEITAPVFRPEKMLRMWSLAEDRT</sequence>
<keyword evidence="2" id="KW-1185">Reference proteome</keyword>
<proteinExistence type="predicted"/>
<dbReference type="EMBL" id="JBBMFJ010000020">
    <property type="protein sequence ID" value="MEQ2563546.1"/>
    <property type="molecule type" value="Genomic_DNA"/>
</dbReference>
<evidence type="ECO:0000313" key="1">
    <source>
        <dbReference type="EMBL" id="MEQ2563546.1"/>
    </source>
</evidence>
<name>A0ABV1HML8_9FIRM</name>